<evidence type="ECO:0000256" key="4">
    <source>
        <dbReference type="ARBA" id="ARBA00022603"/>
    </source>
</evidence>
<evidence type="ECO:0000256" key="6">
    <source>
        <dbReference type="ARBA" id="ARBA00022691"/>
    </source>
</evidence>
<dbReference type="Gene3D" id="2.170.270.10">
    <property type="entry name" value="SET domain"/>
    <property type="match status" value="1"/>
</dbReference>
<dbReference type="EMBL" id="GEDC01028325">
    <property type="protein sequence ID" value="JAS08973.1"/>
    <property type="molecule type" value="Transcribed_RNA"/>
</dbReference>
<dbReference type="Gene3D" id="6.10.140.2220">
    <property type="match status" value="1"/>
</dbReference>
<proteinExistence type="predicted"/>
<evidence type="ECO:0000256" key="15">
    <source>
        <dbReference type="PROSITE-ProRule" id="PRU00134"/>
    </source>
</evidence>
<dbReference type="Pfam" id="PF00856">
    <property type="entry name" value="SET"/>
    <property type="match status" value="1"/>
</dbReference>
<evidence type="ECO:0000313" key="19">
    <source>
        <dbReference type="EMBL" id="JAS08973.1"/>
    </source>
</evidence>
<evidence type="ECO:0000256" key="7">
    <source>
        <dbReference type="ARBA" id="ARBA00022723"/>
    </source>
</evidence>
<dbReference type="Gene3D" id="1.25.40.10">
    <property type="entry name" value="Tetratricopeptide repeat domain"/>
    <property type="match status" value="2"/>
</dbReference>
<evidence type="ECO:0000256" key="3">
    <source>
        <dbReference type="ARBA" id="ARBA00022490"/>
    </source>
</evidence>
<keyword evidence="4" id="KW-0489">Methyltransferase</keyword>
<evidence type="ECO:0000313" key="24">
    <source>
        <dbReference type="EMBL" id="JAS36374.1"/>
    </source>
</evidence>
<evidence type="ECO:0000256" key="5">
    <source>
        <dbReference type="ARBA" id="ARBA00022679"/>
    </source>
</evidence>
<dbReference type="GO" id="GO:0008270">
    <property type="term" value="F:zinc ion binding"/>
    <property type="evidence" value="ECO:0007669"/>
    <property type="project" value="UniProtKB-KW"/>
</dbReference>
<dbReference type="EMBL" id="GEDC01000924">
    <property type="protein sequence ID" value="JAS36374.1"/>
    <property type="molecule type" value="Transcribed_RNA"/>
</dbReference>
<gene>
    <name evidence="24" type="ORF">g.24853</name>
    <name evidence="25" type="ORF">g.24855</name>
    <name evidence="19" type="ORF">g.24857</name>
    <name evidence="23" type="ORF">g.24859</name>
    <name evidence="22" type="ORF">g.24861</name>
    <name evidence="18" type="ORF">g.24863</name>
    <name evidence="21" type="ORF">g.24865</name>
    <name evidence="20" type="ORF">g.24867</name>
</gene>
<evidence type="ECO:0000313" key="20">
    <source>
        <dbReference type="EMBL" id="JAS12962.1"/>
    </source>
</evidence>
<dbReference type="EMBL" id="GEDC01003971">
    <property type="protein sequence ID" value="JAS33327.1"/>
    <property type="molecule type" value="Transcribed_RNA"/>
</dbReference>
<dbReference type="InterPro" id="IPR001214">
    <property type="entry name" value="SET_dom"/>
</dbReference>
<dbReference type="SUPFAM" id="SSF48452">
    <property type="entry name" value="TPR-like"/>
    <property type="match status" value="1"/>
</dbReference>
<organism evidence="18">
    <name type="scientific">Clastoptera arizonana</name>
    <name type="common">Arizona spittle bug</name>
    <dbReference type="NCBI Taxonomy" id="38151"/>
    <lineage>
        <taxon>Eukaryota</taxon>
        <taxon>Metazoa</taxon>
        <taxon>Ecdysozoa</taxon>
        <taxon>Arthropoda</taxon>
        <taxon>Hexapoda</taxon>
        <taxon>Insecta</taxon>
        <taxon>Pterygota</taxon>
        <taxon>Neoptera</taxon>
        <taxon>Paraneoptera</taxon>
        <taxon>Hemiptera</taxon>
        <taxon>Auchenorrhyncha</taxon>
        <taxon>Cercopoidea</taxon>
        <taxon>Clastopteridae</taxon>
        <taxon>Clastoptera</taxon>
    </lineage>
</organism>
<feature type="domain" description="SET" evidence="16">
    <location>
        <begin position="220"/>
        <end position="473"/>
    </location>
</feature>
<dbReference type="PROSITE" id="PS50280">
    <property type="entry name" value="SET"/>
    <property type="match status" value="1"/>
</dbReference>
<evidence type="ECO:0000256" key="13">
    <source>
        <dbReference type="ARBA" id="ARBA00093635"/>
    </source>
</evidence>
<evidence type="ECO:0000256" key="14">
    <source>
        <dbReference type="ARBA" id="ARBA00093680"/>
    </source>
</evidence>
<evidence type="ECO:0000256" key="11">
    <source>
        <dbReference type="ARBA" id="ARBA00048985"/>
    </source>
</evidence>
<dbReference type="InterPro" id="IPR019734">
    <property type="entry name" value="TPR_rpt"/>
</dbReference>
<evidence type="ECO:0000256" key="2">
    <source>
        <dbReference type="ARBA" id="ARBA00004496"/>
    </source>
</evidence>
<evidence type="ECO:0000256" key="10">
    <source>
        <dbReference type="ARBA" id="ARBA00023242"/>
    </source>
</evidence>
<dbReference type="SMART" id="SM00317">
    <property type="entry name" value="SET"/>
    <property type="match status" value="1"/>
</dbReference>
<comment type="catalytic activity">
    <reaction evidence="11">
        <text>L-lysyl-[protein] + S-adenosyl-L-methionine = N(6)-methyl-L-lysyl-[protein] + S-adenosyl-L-homocysteine + H(+)</text>
        <dbReference type="Rhea" id="RHEA:51736"/>
        <dbReference type="Rhea" id="RHEA-COMP:9752"/>
        <dbReference type="Rhea" id="RHEA-COMP:13053"/>
        <dbReference type="ChEBI" id="CHEBI:15378"/>
        <dbReference type="ChEBI" id="CHEBI:29969"/>
        <dbReference type="ChEBI" id="CHEBI:57856"/>
        <dbReference type="ChEBI" id="CHEBI:59789"/>
        <dbReference type="ChEBI" id="CHEBI:61929"/>
    </reaction>
</comment>
<dbReference type="InterPro" id="IPR046341">
    <property type="entry name" value="SET_dom_sf"/>
</dbReference>
<dbReference type="PANTHER" id="PTHR46165">
    <property type="entry name" value="SET AND MYND DOMAIN-CONTAINING PROTEIN 4"/>
    <property type="match status" value="1"/>
</dbReference>
<dbReference type="EMBL" id="GEDC01000193">
    <property type="protein sequence ID" value="JAS37105.1"/>
    <property type="molecule type" value="Transcribed_RNA"/>
</dbReference>
<dbReference type="InterPro" id="IPR011990">
    <property type="entry name" value="TPR-like_helical_dom_sf"/>
</dbReference>
<dbReference type="GO" id="GO:0008276">
    <property type="term" value="F:protein methyltransferase activity"/>
    <property type="evidence" value="ECO:0007669"/>
    <property type="project" value="UniProtKB-ARBA"/>
</dbReference>
<keyword evidence="10" id="KW-0539">Nucleus</keyword>
<evidence type="ECO:0000256" key="1">
    <source>
        <dbReference type="ARBA" id="ARBA00004123"/>
    </source>
</evidence>
<accession>A0A1B6BYA9</accession>
<dbReference type="InterPro" id="IPR052097">
    <property type="entry name" value="SET-MYND_domain_protein"/>
</dbReference>
<comment type="function">
    <text evidence="12">Protein-lysine N-methyltransferase. Monomethylates PRMT5, modulating its transcriptional activity. May also act as a histone methyltransferase. Plays a critical role in cardiac development. Acts as a key epigenetic regulator of gene expression during cardiac development via its dual activities as a methyltransferase and negative regulator of HDAC1.</text>
</comment>
<dbReference type="InterPro" id="IPR002893">
    <property type="entry name" value="Znf_MYND"/>
</dbReference>
<dbReference type="CDD" id="cd10536">
    <property type="entry name" value="SET_SMYD4"/>
    <property type="match status" value="1"/>
</dbReference>
<evidence type="ECO:0000313" key="22">
    <source>
        <dbReference type="EMBL" id="JAS32708.1"/>
    </source>
</evidence>
<name>A0A1B6BYA9_9HEMI</name>
<dbReference type="EMBL" id="GEDC01024336">
    <property type="protein sequence ID" value="JAS12962.1"/>
    <property type="molecule type" value="Transcribed_RNA"/>
</dbReference>
<reference evidence="18" key="1">
    <citation type="submission" date="2015-12" db="EMBL/GenBank/DDBJ databases">
        <title>De novo transcriptome assembly of four potential Pierce s Disease insect vectors from Arizona vineyards.</title>
        <authorList>
            <person name="Tassone E.E."/>
        </authorList>
    </citation>
    <scope>NUCLEOTIDE SEQUENCE</scope>
</reference>
<keyword evidence="5" id="KW-0808">Transferase</keyword>
<sequence length="711" mass="81588">MIVPWQKLMDLLTLKGNDNGNVKNVKESPNDIVQFKVCYNFNKEYLIEWMNECLQEATNQLKSGYESCAFREQGNLFYKRGKDKESLELYNKSVIAAPYESEEMALALGNRSAVLKRLHFIEEALNDINLAFTSGYPKDKQQKLLLRKAELLIYSKRSKEADETLHQLESLDLEKNKDEFERICSSRAELVNEFEALQVQNHDLERVSFGVNKDFNSASNKIEIKNSLEKGRHVISNSDIVKGELLFVEKPFALIVLPDQINKHCHHCCKIFISPYPCSDCKEALYCSNDCRLESWRCYHKWECGGLSLCYKIGIAHLGFRVALMAHSTLDKKKYAKVHNLLTHSKDMQPEDLYQYTLTAVLLILYLENRTNFFSTPGNEDVHSMGGRILRHIAQLICNGHAITKLDCIYDSIESDKVIEEWEQRIATAIYPSASMMNHSCDNNILNNFKNDVLIVRASRNIKKGEEIFNCYGPHYKHMGIERRQEILKSQYFFTCKCNACTNHTSDRFKLYSALKCIHCEGPILQDTVNCSECKKRQPIVELMDMAVEAHSIAAKGNQFSSNGNFVKAIECFKKSLEIGNECLYMANFDLVNYKDELAKNYAALGDYSRSASLLEICVEEVKKRFGNDSPELTQEYFKLINILISQLSVLDAKDAEYEKVYRRTQKLFKDIQCIVDSNQSTLSSSQTILLDMISSMFNPSTSDRTVPVKI</sequence>
<evidence type="ECO:0000313" key="23">
    <source>
        <dbReference type="EMBL" id="JAS33327.1"/>
    </source>
</evidence>
<keyword evidence="8 15" id="KW-0863">Zinc-finger</keyword>
<evidence type="ECO:0000256" key="9">
    <source>
        <dbReference type="ARBA" id="ARBA00022833"/>
    </source>
</evidence>
<dbReference type="GO" id="GO:0042826">
    <property type="term" value="F:histone deacetylase binding"/>
    <property type="evidence" value="ECO:0007669"/>
    <property type="project" value="TreeGrafter"/>
</dbReference>
<evidence type="ECO:0000259" key="16">
    <source>
        <dbReference type="PROSITE" id="PS50280"/>
    </source>
</evidence>
<dbReference type="SMART" id="SM00028">
    <property type="entry name" value="TPR"/>
    <property type="match status" value="2"/>
</dbReference>
<dbReference type="EMBL" id="GEDC01020734">
    <property type="protein sequence ID" value="JAS16564.1"/>
    <property type="molecule type" value="Transcribed_RNA"/>
</dbReference>
<dbReference type="GO" id="GO:0008757">
    <property type="term" value="F:S-adenosylmethionine-dependent methyltransferase activity"/>
    <property type="evidence" value="ECO:0007669"/>
    <property type="project" value="UniProtKB-ARBA"/>
</dbReference>
<feature type="domain" description="MYND-type" evidence="17">
    <location>
        <begin position="265"/>
        <end position="304"/>
    </location>
</feature>
<dbReference type="EMBL" id="GEDC01004590">
    <property type="protein sequence ID" value="JAS32708.1"/>
    <property type="molecule type" value="Transcribed_RNA"/>
</dbReference>
<dbReference type="PROSITE" id="PS50865">
    <property type="entry name" value="ZF_MYND_2"/>
    <property type="match status" value="1"/>
</dbReference>
<protein>
    <recommendedName>
        <fullName evidence="13">Protein-lysine N-methyltransferase SMYD4</fullName>
    </recommendedName>
    <alternativeName>
        <fullName evidence="14">SET and MYND domain-containing protein 4</fullName>
    </alternativeName>
</protein>
<keyword evidence="3" id="KW-0963">Cytoplasm</keyword>
<dbReference type="GO" id="GO:0032259">
    <property type="term" value="P:methylation"/>
    <property type="evidence" value="ECO:0007669"/>
    <property type="project" value="UniProtKB-KW"/>
</dbReference>
<dbReference type="GO" id="GO:0005634">
    <property type="term" value="C:nucleus"/>
    <property type="evidence" value="ECO:0007669"/>
    <property type="project" value="UniProtKB-SubCell"/>
</dbReference>
<evidence type="ECO:0000313" key="21">
    <source>
        <dbReference type="EMBL" id="JAS16564.1"/>
    </source>
</evidence>
<dbReference type="AlphaFoldDB" id="A0A1B6BYA9"/>
<dbReference type="SUPFAM" id="SSF82199">
    <property type="entry name" value="SET domain"/>
    <property type="match status" value="1"/>
</dbReference>
<dbReference type="Gene3D" id="1.10.220.160">
    <property type="match status" value="1"/>
</dbReference>
<dbReference type="EMBL" id="GEDC01031343">
    <property type="protein sequence ID" value="JAS05955.1"/>
    <property type="molecule type" value="Transcribed_RNA"/>
</dbReference>
<dbReference type="GO" id="GO:0008170">
    <property type="term" value="F:N-methyltransferase activity"/>
    <property type="evidence" value="ECO:0007669"/>
    <property type="project" value="UniProtKB-ARBA"/>
</dbReference>
<comment type="subcellular location">
    <subcellularLocation>
        <location evidence="2">Cytoplasm</location>
    </subcellularLocation>
    <subcellularLocation>
        <location evidence="1">Nucleus</location>
    </subcellularLocation>
</comment>
<keyword evidence="6" id="KW-0949">S-adenosyl-L-methionine</keyword>
<dbReference type="SUPFAM" id="SSF144232">
    <property type="entry name" value="HIT/MYND zinc finger-like"/>
    <property type="match status" value="1"/>
</dbReference>
<keyword evidence="7" id="KW-0479">Metal-binding</keyword>
<dbReference type="InterPro" id="IPR044421">
    <property type="entry name" value="SMYD4_SET"/>
</dbReference>
<evidence type="ECO:0000313" key="18">
    <source>
        <dbReference type="EMBL" id="JAS05955.1"/>
    </source>
</evidence>
<evidence type="ECO:0000256" key="8">
    <source>
        <dbReference type="ARBA" id="ARBA00022771"/>
    </source>
</evidence>
<dbReference type="GO" id="GO:0005737">
    <property type="term" value="C:cytoplasm"/>
    <property type="evidence" value="ECO:0007669"/>
    <property type="project" value="UniProtKB-SubCell"/>
</dbReference>
<evidence type="ECO:0000259" key="17">
    <source>
        <dbReference type="PROSITE" id="PS50865"/>
    </source>
</evidence>
<evidence type="ECO:0000313" key="25">
    <source>
        <dbReference type="EMBL" id="JAS37105.1"/>
    </source>
</evidence>
<dbReference type="PANTHER" id="PTHR46165:SF2">
    <property type="entry name" value="SET AND MYND DOMAIN-CONTAINING PROTEIN 4"/>
    <property type="match status" value="1"/>
</dbReference>
<evidence type="ECO:0000256" key="12">
    <source>
        <dbReference type="ARBA" id="ARBA00093423"/>
    </source>
</evidence>
<keyword evidence="9" id="KW-0862">Zinc</keyword>